<feature type="repeat" description="TPR" evidence="1">
    <location>
        <begin position="229"/>
        <end position="262"/>
    </location>
</feature>
<organism evidence="3 4">
    <name type="scientific">Candidatus Cryptobacteroides merdavium</name>
    <dbReference type="NCBI Taxonomy" id="2840769"/>
    <lineage>
        <taxon>Bacteria</taxon>
        <taxon>Pseudomonadati</taxon>
        <taxon>Bacteroidota</taxon>
        <taxon>Bacteroidia</taxon>
        <taxon>Bacteroidales</taxon>
        <taxon>Candidatus Cryptobacteroides</taxon>
    </lineage>
</organism>
<dbReference type="InterPro" id="IPR019734">
    <property type="entry name" value="TPR_rpt"/>
</dbReference>
<name>A0A9D9H801_9BACT</name>
<protein>
    <submittedName>
        <fullName evidence="3">Tetratricopeptide repeat protein</fullName>
    </submittedName>
</protein>
<dbReference type="Pfam" id="PF13432">
    <property type="entry name" value="TPR_16"/>
    <property type="match status" value="1"/>
</dbReference>
<feature type="repeat" description="TPR" evidence="1">
    <location>
        <begin position="156"/>
        <end position="189"/>
    </location>
</feature>
<evidence type="ECO:0000313" key="3">
    <source>
        <dbReference type="EMBL" id="MBO8444480.1"/>
    </source>
</evidence>
<dbReference type="SUPFAM" id="SSF48452">
    <property type="entry name" value="TPR-like"/>
    <property type="match status" value="2"/>
</dbReference>
<dbReference type="EMBL" id="JADIMO010000026">
    <property type="protein sequence ID" value="MBO8444480.1"/>
    <property type="molecule type" value="Genomic_DNA"/>
</dbReference>
<evidence type="ECO:0000256" key="1">
    <source>
        <dbReference type="PROSITE-ProRule" id="PRU00339"/>
    </source>
</evidence>
<dbReference type="PANTHER" id="PTHR12558:SF13">
    <property type="entry name" value="CELL DIVISION CYCLE PROTEIN 27 HOMOLOG"/>
    <property type="match status" value="1"/>
</dbReference>
<gene>
    <name evidence="3" type="ORF">IAC23_02130</name>
</gene>
<dbReference type="PANTHER" id="PTHR12558">
    <property type="entry name" value="CELL DIVISION CYCLE 16,23,27"/>
    <property type="match status" value="1"/>
</dbReference>
<dbReference type="Pfam" id="PF14559">
    <property type="entry name" value="TPR_19"/>
    <property type="match status" value="1"/>
</dbReference>
<feature type="chain" id="PRO_5038693863" evidence="2">
    <location>
        <begin position="21"/>
        <end position="312"/>
    </location>
</feature>
<keyword evidence="2" id="KW-0732">Signal</keyword>
<dbReference type="Proteomes" id="UP000823619">
    <property type="component" value="Unassembled WGS sequence"/>
</dbReference>
<dbReference type="InterPro" id="IPR011990">
    <property type="entry name" value="TPR-like_helical_dom_sf"/>
</dbReference>
<dbReference type="Gene3D" id="1.25.40.10">
    <property type="entry name" value="Tetratricopeptide repeat domain"/>
    <property type="match status" value="2"/>
</dbReference>
<keyword evidence="1" id="KW-0802">TPR repeat</keyword>
<evidence type="ECO:0000256" key="2">
    <source>
        <dbReference type="SAM" id="SignalP"/>
    </source>
</evidence>
<accession>A0A9D9H801</accession>
<dbReference type="AlphaFoldDB" id="A0A9D9H801"/>
<reference evidence="3" key="1">
    <citation type="submission" date="2020-10" db="EMBL/GenBank/DDBJ databases">
        <authorList>
            <person name="Gilroy R."/>
        </authorList>
    </citation>
    <scope>NUCLEOTIDE SEQUENCE</scope>
    <source>
        <strain evidence="3">D5-748</strain>
    </source>
</reference>
<dbReference type="SMART" id="SM00028">
    <property type="entry name" value="TPR"/>
    <property type="match status" value="6"/>
</dbReference>
<dbReference type="PROSITE" id="PS50005">
    <property type="entry name" value="TPR"/>
    <property type="match status" value="2"/>
</dbReference>
<reference evidence="3" key="2">
    <citation type="journal article" date="2021" name="PeerJ">
        <title>Extensive microbial diversity within the chicken gut microbiome revealed by metagenomics and culture.</title>
        <authorList>
            <person name="Gilroy R."/>
            <person name="Ravi A."/>
            <person name="Getino M."/>
            <person name="Pursley I."/>
            <person name="Horton D.L."/>
            <person name="Alikhan N.F."/>
            <person name="Baker D."/>
            <person name="Gharbi K."/>
            <person name="Hall N."/>
            <person name="Watson M."/>
            <person name="Adriaenssens E.M."/>
            <person name="Foster-Nyarko E."/>
            <person name="Jarju S."/>
            <person name="Secka A."/>
            <person name="Antonio M."/>
            <person name="Oren A."/>
            <person name="Chaudhuri R.R."/>
            <person name="La Ragione R."/>
            <person name="Hildebrand F."/>
            <person name="Pallen M.J."/>
        </authorList>
    </citation>
    <scope>NUCLEOTIDE SEQUENCE</scope>
    <source>
        <strain evidence="3">D5-748</strain>
    </source>
</reference>
<evidence type="ECO:0000313" key="4">
    <source>
        <dbReference type="Proteomes" id="UP000823619"/>
    </source>
</evidence>
<sequence>MKKIFLSLAAAVLAAATVTAQDMAQATETYNNGAMALQMGDNAGALTYFEQALTMGEACGEEGAELVANCKDIIPQVTLAIAKDMLQAEDYDNALAQLQKAVEVAGTYAKPEVADEANGLIPQVYMQKGNNLIKAKDFAGAAAAYETVVAADSTNGNAYLLLGQAYMFSGNADGAEKAFTAAMRQGEESKATSQLSNLYLRKAQSLSKAKKYEDVIEAALKSFEYKENANAMLFAGQAATNLGKRADAISYYEKYVALNPNGKNTPDIYYTIAVLSQQDNNKEKACGYYQKVLSHAKYGATAKAQMQALQCN</sequence>
<feature type="signal peptide" evidence="2">
    <location>
        <begin position="1"/>
        <end position="20"/>
    </location>
</feature>
<comment type="caution">
    <text evidence="3">The sequence shown here is derived from an EMBL/GenBank/DDBJ whole genome shotgun (WGS) entry which is preliminary data.</text>
</comment>
<proteinExistence type="predicted"/>